<dbReference type="RefSeq" id="WP_280518576.1">
    <property type="nucleotide sequence ID" value="NZ_JALIRM010000006.1"/>
</dbReference>
<dbReference type="EMBL" id="JAUSUO010000003">
    <property type="protein sequence ID" value="MDQ0342879.1"/>
    <property type="molecule type" value="Genomic_DNA"/>
</dbReference>
<protein>
    <submittedName>
        <fullName evidence="2">Uncharacterized protein</fullName>
    </submittedName>
</protein>
<sequence>MDFKLTYWIGCSVVLIDWSAGLTLEMLWSFNWTAGAYFCCT</sequence>
<reference evidence="2 3" key="1">
    <citation type="submission" date="2023-07" db="EMBL/GenBank/DDBJ databases">
        <title>Genomic Encyclopedia of Type Strains, Phase IV (KMG-IV): sequencing the most valuable type-strain genomes for metagenomic binning, comparative biology and taxonomic classification.</title>
        <authorList>
            <person name="Goeker M."/>
        </authorList>
    </citation>
    <scope>NUCLEOTIDE SEQUENCE [LARGE SCALE GENOMIC DNA]</scope>
    <source>
        <strain evidence="2 3">DSM 27848</strain>
    </source>
</reference>
<keyword evidence="1" id="KW-0812">Transmembrane</keyword>
<gene>
    <name evidence="2" type="ORF">J2S14_001693</name>
</gene>
<comment type="caution">
    <text evidence="2">The sequence shown here is derived from an EMBL/GenBank/DDBJ whole genome shotgun (WGS) entry which is preliminary data.</text>
</comment>
<keyword evidence="1" id="KW-0472">Membrane</keyword>
<evidence type="ECO:0000313" key="2">
    <source>
        <dbReference type="EMBL" id="MDQ0342879.1"/>
    </source>
</evidence>
<organism evidence="2 3">
    <name type="scientific">Lederbergia wuyishanensis</name>
    <dbReference type="NCBI Taxonomy" id="1347903"/>
    <lineage>
        <taxon>Bacteria</taxon>
        <taxon>Bacillati</taxon>
        <taxon>Bacillota</taxon>
        <taxon>Bacilli</taxon>
        <taxon>Bacillales</taxon>
        <taxon>Bacillaceae</taxon>
        <taxon>Lederbergia</taxon>
    </lineage>
</organism>
<evidence type="ECO:0000313" key="3">
    <source>
        <dbReference type="Proteomes" id="UP001232343"/>
    </source>
</evidence>
<name>A0ABU0D397_9BACI</name>
<evidence type="ECO:0000256" key="1">
    <source>
        <dbReference type="SAM" id="Phobius"/>
    </source>
</evidence>
<feature type="transmembrane region" description="Helical" evidence="1">
    <location>
        <begin position="6"/>
        <end position="28"/>
    </location>
</feature>
<proteinExistence type="predicted"/>
<accession>A0ABU0D397</accession>
<keyword evidence="3" id="KW-1185">Reference proteome</keyword>
<keyword evidence="1" id="KW-1133">Transmembrane helix</keyword>
<dbReference type="Proteomes" id="UP001232343">
    <property type="component" value="Unassembled WGS sequence"/>
</dbReference>